<protein>
    <submittedName>
        <fullName evidence="2">Uncharacterized protein</fullName>
    </submittedName>
</protein>
<accession>A0A6G4UE63</accession>
<keyword evidence="1" id="KW-1133">Transmembrane helix</keyword>
<evidence type="ECO:0000313" key="3">
    <source>
        <dbReference type="Proteomes" id="UP000481583"/>
    </source>
</evidence>
<dbReference type="AlphaFoldDB" id="A0A6G4UE63"/>
<sequence length="97" mass="9993">MSSLGPTLRRLTTQRLTPRQARRVRAITAAAAMVIVAAAMAVQLNASPSLVTLALYGCALTLSGTAIMLSHLGRTRVAMAVVAGAIALVAAVDPLLR</sequence>
<gene>
    <name evidence="2" type="ORF">G5C51_39730</name>
</gene>
<feature type="transmembrane region" description="Helical" evidence="1">
    <location>
        <begin position="50"/>
        <end position="70"/>
    </location>
</feature>
<organism evidence="2 3">
    <name type="scientific">Streptomyces coryli</name>
    <dbReference type="NCBI Taxonomy" id="1128680"/>
    <lineage>
        <taxon>Bacteria</taxon>
        <taxon>Bacillati</taxon>
        <taxon>Actinomycetota</taxon>
        <taxon>Actinomycetes</taxon>
        <taxon>Kitasatosporales</taxon>
        <taxon>Streptomycetaceae</taxon>
        <taxon>Streptomyces</taxon>
    </lineage>
</organism>
<dbReference type="RefSeq" id="WP_165245440.1">
    <property type="nucleotide sequence ID" value="NZ_JAAKZV010000384.1"/>
</dbReference>
<dbReference type="Proteomes" id="UP000481583">
    <property type="component" value="Unassembled WGS sequence"/>
</dbReference>
<comment type="caution">
    <text evidence="2">The sequence shown here is derived from an EMBL/GenBank/DDBJ whole genome shotgun (WGS) entry which is preliminary data.</text>
</comment>
<evidence type="ECO:0000256" key="1">
    <source>
        <dbReference type="SAM" id="Phobius"/>
    </source>
</evidence>
<feature type="transmembrane region" description="Helical" evidence="1">
    <location>
        <begin position="24"/>
        <end position="44"/>
    </location>
</feature>
<feature type="transmembrane region" description="Helical" evidence="1">
    <location>
        <begin position="77"/>
        <end position="96"/>
    </location>
</feature>
<reference evidence="2 3" key="1">
    <citation type="submission" date="2020-02" db="EMBL/GenBank/DDBJ databases">
        <title>Whole-genome analyses of novel actinobacteria.</title>
        <authorList>
            <person name="Sahin N."/>
        </authorList>
    </citation>
    <scope>NUCLEOTIDE SEQUENCE [LARGE SCALE GENOMIC DNA]</scope>
    <source>
        <strain evidence="2 3">A7024</strain>
    </source>
</reference>
<proteinExistence type="predicted"/>
<dbReference type="EMBL" id="JAAKZV010000384">
    <property type="protein sequence ID" value="NGN70006.1"/>
    <property type="molecule type" value="Genomic_DNA"/>
</dbReference>
<keyword evidence="1" id="KW-0472">Membrane</keyword>
<evidence type="ECO:0000313" key="2">
    <source>
        <dbReference type="EMBL" id="NGN70006.1"/>
    </source>
</evidence>
<keyword evidence="1" id="KW-0812">Transmembrane</keyword>
<name>A0A6G4UE63_9ACTN</name>
<keyword evidence="3" id="KW-1185">Reference proteome</keyword>